<dbReference type="Pfam" id="PF01494">
    <property type="entry name" value="FAD_binding_3"/>
    <property type="match status" value="1"/>
</dbReference>
<keyword evidence="8" id="KW-1185">Reference proteome</keyword>
<dbReference type="InterPro" id="IPR050641">
    <property type="entry name" value="RIFMO-like"/>
</dbReference>
<dbReference type="NCBIfam" id="NF006144">
    <property type="entry name" value="PRK08294.1"/>
    <property type="match status" value="1"/>
</dbReference>
<comment type="similarity">
    <text evidence="1">Belongs to the PheA/TfdB FAD monooxygenase family.</text>
</comment>
<keyword evidence="4" id="KW-0560">Oxidoreductase</keyword>
<dbReference type="InParanoid" id="B8LWX4"/>
<dbReference type="GeneID" id="8103893"/>
<dbReference type="GO" id="GO:0016709">
    <property type="term" value="F:oxidoreductase activity, acting on paired donors, with incorporation or reduction of molecular oxygen, NAD(P)H as one donor, and incorporation of one atom of oxygen"/>
    <property type="evidence" value="ECO:0007669"/>
    <property type="project" value="UniProtKB-ARBA"/>
</dbReference>
<evidence type="ECO:0000256" key="2">
    <source>
        <dbReference type="ARBA" id="ARBA00022630"/>
    </source>
</evidence>
<dbReference type="PANTHER" id="PTHR43004:SF10">
    <property type="entry name" value="2-MONOOXYGENASE, PUTATIVE (AFU_ORTHOLOGUE AFUA_6G11480)-RELATED"/>
    <property type="match status" value="1"/>
</dbReference>
<dbReference type="PRINTS" id="PR00420">
    <property type="entry name" value="RNGMNOXGNASE"/>
</dbReference>
<dbReference type="CDD" id="cd02979">
    <property type="entry name" value="PHOX_C"/>
    <property type="match status" value="1"/>
</dbReference>
<dbReference type="eggNOG" id="KOG3855">
    <property type="taxonomic scope" value="Eukaryota"/>
</dbReference>
<keyword evidence="2" id="KW-0285">Flavoprotein</keyword>
<sequence>MTIQRTSVIVCGAGSAGLCAATFLACAGISSHHIKILERNAGPMKIGQADGVQCRTVEVFESFGLSEELLKDSYHVLEVCFWAEKEDPTATTKQLVRTRRTADTMPGLSHHPHVILNQASINGMLLKKMYDEAGMAVEYGWHVTNVTVDFEGDPNFPCVVTAAKGIEGIETTMRAKYVLGCDGAHSTVRRSLGYKMIGDSTDSVWGVMDVYPRTNFPDIRKKATLHTNDGNLMIIPREGDSLVRFYIELPGGTEAKSVKLEDLHQTTKEIFWPYTMDIAETMWWSAYSIGQRLVDHFHKDHRIFLTGDACHTHSPKAGQGMNVSLQDGYNLGWKLAAVLKGQAPSSILETYCLEREKVAADLIEFDRFFASIFSSKKTGHNPENFPGHFIKAGRYTAGLTAKYDDSVFTSTARSQPELARGLTVGMRFRSSQVVRFCDARAMQLVRSFPADGRWRIVIFAGDISTPACLERLNKLAAFLSYEQGPVSRFTPSTADRDSVIEPILVLHGESSQIEQQQIPEYFTPVNKKWRMRDLFKTFVDCKSYNSGHGHAYETYQIDKREGAIVIVRPDHYISLITSLTDYQTIDSFFEGFSLSPTQEAEGLLHRAA</sequence>
<dbReference type="OMA" id="VRFCDSK"/>
<dbReference type="InterPro" id="IPR036188">
    <property type="entry name" value="FAD/NAD-bd_sf"/>
</dbReference>
<evidence type="ECO:0000259" key="6">
    <source>
        <dbReference type="Pfam" id="PF07976"/>
    </source>
</evidence>
<evidence type="ECO:0000256" key="3">
    <source>
        <dbReference type="ARBA" id="ARBA00022827"/>
    </source>
</evidence>
<evidence type="ECO:0000256" key="1">
    <source>
        <dbReference type="ARBA" id="ARBA00007801"/>
    </source>
</evidence>
<dbReference type="Gene3D" id="3.30.9.10">
    <property type="entry name" value="D-Amino Acid Oxidase, subunit A, domain 2"/>
    <property type="match status" value="1"/>
</dbReference>
<dbReference type="SUPFAM" id="SSF52833">
    <property type="entry name" value="Thioredoxin-like"/>
    <property type="match status" value="1"/>
</dbReference>
<dbReference type="GO" id="GO:0071949">
    <property type="term" value="F:FAD binding"/>
    <property type="evidence" value="ECO:0007669"/>
    <property type="project" value="InterPro"/>
</dbReference>
<gene>
    <name evidence="7" type="ORF">TSTA_079620</name>
</gene>
<dbReference type="EMBL" id="EQ962652">
    <property type="protein sequence ID" value="EED24607.1"/>
    <property type="molecule type" value="Genomic_DNA"/>
</dbReference>
<dbReference type="PANTHER" id="PTHR43004">
    <property type="entry name" value="TRK SYSTEM POTASSIUM UPTAKE PROTEIN"/>
    <property type="match status" value="1"/>
</dbReference>
<evidence type="ECO:0000259" key="5">
    <source>
        <dbReference type="Pfam" id="PF01494"/>
    </source>
</evidence>
<dbReference type="Proteomes" id="UP000001745">
    <property type="component" value="Unassembled WGS sequence"/>
</dbReference>
<dbReference type="PhylomeDB" id="B8LWX4"/>
<dbReference type="InterPro" id="IPR002938">
    <property type="entry name" value="FAD-bd"/>
</dbReference>
<dbReference type="SUPFAM" id="SSF54373">
    <property type="entry name" value="FAD-linked reductases, C-terminal domain"/>
    <property type="match status" value="1"/>
</dbReference>
<dbReference type="OrthoDB" id="1716816at2759"/>
<keyword evidence="3" id="KW-0274">FAD</keyword>
<feature type="domain" description="FAD-binding" evidence="5">
    <location>
        <begin position="5"/>
        <end position="365"/>
    </location>
</feature>
<organism evidence="7 8">
    <name type="scientific">Talaromyces stipitatus (strain ATCC 10500 / CBS 375.48 / QM 6759 / NRRL 1006)</name>
    <name type="common">Penicillium stipitatum</name>
    <dbReference type="NCBI Taxonomy" id="441959"/>
    <lineage>
        <taxon>Eukaryota</taxon>
        <taxon>Fungi</taxon>
        <taxon>Dikarya</taxon>
        <taxon>Ascomycota</taxon>
        <taxon>Pezizomycotina</taxon>
        <taxon>Eurotiomycetes</taxon>
        <taxon>Eurotiomycetidae</taxon>
        <taxon>Eurotiales</taxon>
        <taxon>Trichocomaceae</taxon>
        <taxon>Talaromyces</taxon>
        <taxon>Talaromyces sect. Talaromyces</taxon>
    </lineage>
</organism>
<dbReference type="InterPro" id="IPR038220">
    <property type="entry name" value="PHOX_C_sf"/>
</dbReference>
<name>B8LWX4_TALSN</name>
<accession>B8LWX4</accession>
<dbReference type="RefSeq" id="XP_002341994.1">
    <property type="nucleotide sequence ID" value="XM_002341953.1"/>
</dbReference>
<reference evidence="8" key="1">
    <citation type="journal article" date="2015" name="Genome Announc.">
        <title>Genome sequence of the AIDS-associated pathogen Penicillium marneffei (ATCC18224) and its near taxonomic relative Talaromyces stipitatus (ATCC10500).</title>
        <authorList>
            <person name="Nierman W.C."/>
            <person name="Fedorova-Abrams N.D."/>
            <person name="Andrianopoulos A."/>
        </authorList>
    </citation>
    <scope>NUCLEOTIDE SEQUENCE [LARGE SCALE GENOMIC DNA]</scope>
    <source>
        <strain evidence="8">ATCC 10500 / CBS 375.48 / QM 6759 / NRRL 1006</strain>
    </source>
</reference>
<evidence type="ECO:0000313" key="7">
    <source>
        <dbReference type="EMBL" id="EED24607.1"/>
    </source>
</evidence>
<dbReference type="Gene3D" id="3.40.30.20">
    <property type="match status" value="1"/>
</dbReference>
<protein>
    <submittedName>
        <fullName evidence="7">Phenol 2-monooxygenase, putative</fullName>
    </submittedName>
</protein>
<dbReference type="Pfam" id="PF07976">
    <property type="entry name" value="Phe_hydrox_dim"/>
    <property type="match status" value="1"/>
</dbReference>
<dbReference type="PROSITE" id="PS51257">
    <property type="entry name" value="PROKAR_LIPOPROTEIN"/>
    <property type="match status" value="1"/>
</dbReference>
<keyword evidence="7" id="KW-0503">Monooxygenase</keyword>
<dbReference type="Gene3D" id="3.50.50.60">
    <property type="entry name" value="FAD/NAD(P)-binding domain"/>
    <property type="match status" value="1"/>
</dbReference>
<evidence type="ECO:0000256" key="4">
    <source>
        <dbReference type="ARBA" id="ARBA00023002"/>
    </source>
</evidence>
<dbReference type="HOGENOM" id="CLU_009665_9_2_1"/>
<dbReference type="AlphaFoldDB" id="B8LWX4"/>
<dbReference type="InterPro" id="IPR036249">
    <property type="entry name" value="Thioredoxin-like_sf"/>
</dbReference>
<dbReference type="SUPFAM" id="SSF51905">
    <property type="entry name" value="FAD/NAD(P)-binding domain"/>
    <property type="match status" value="1"/>
</dbReference>
<feature type="domain" description="Phenol hydroxylase-like C-terminal dimerisation" evidence="6">
    <location>
        <begin position="402"/>
        <end position="595"/>
    </location>
</feature>
<proteinExistence type="inferred from homology"/>
<dbReference type="InterPro" id="IPR012941">
    <property type="entry name" value="Phe_hydrox_C_dim_dom"/>
</dbReference>
<dbReference type="VEuPathDB" id="FungiDB:TSTA_079620"/>
<dbReference type="STRING" id="441959.B8LWX4"/>
<evidence type="ECO:0000313" key="8">
    <source>
        <dbReference type="Proteomes" id="UP000001745"/>
    </source>
</evidence>